<reference evidence="2 3" key="1">
    <citation type="journal article" date="2020" name="Nature">
        <title>Six reference-quality genomes reveal evolution of bat adaptations.</title>
        <authorList>
            <person name="Jebb D."/>
            <person name="Huang Z."/>
            <person name="Pippel M."/>
            <person name="Hughes G.M."/>
            <person name="Lavrichenko K."/>
            <person name="Devanna P."/>
            <person name="Winkler S."/>
            <person name="Jermiin L.S."/>
            <person name="Skirmuntt E.C."/>
            <person name="Katzourakis A."/>
            <person name="Burkitt-Gray L."/>
            <person name="Ray D.A."/>
            <person name="Sullivan K.A.M."/>
            <person name="Roscito J.G."/>
            <person name="Kirilenko B.M."/>
            <person name="Davalos L.M."/>
            <person name="Corthals A.P."/>
            <person name="Power M.L."/>
            <person name="Jones G."/>
            <person name="Ransome R.D."/>
            <person name="Dechmann D.K.N."/>
            <person name="Locatelli A.G."/>
            <person name="Puechmaille S.J."/>
            <person name="Fedrigo O."/>
            <person name="Jarvis E.D."/>
            <person name="Hiller M."/>
            <person name="Vernes S.C."/>
            <person name="Myers E.W."/>
            <person name="Teeling E.C."/>
        </authorList>
    </citation>
    <scope>NUCLEOTIDE SEQUENCE [LARGE SCALE GENOMIC DNA]</scope>
    <source>
        <strain evidence="2">MRouAeg1</strain>
        <tissue evidence="2">Muscle</tissue>
    </source>
</reference>
<accession>A0A7J8H1T2</accession>
<feature type="compositionally biased region" description="Low complexity" evidence="1">
    <location>
        <begin position="350"/>
        <end position="362"/>
    </location>
</feature>
<proteinExistence type="predicted"/>
<sequence length="382" mass="40114">MGRITCRAARRWGVGPGCAHLLSIHQAPRPPALRWLRADRCSTLAKEESTDSPGCPEQSWVWDGFPSHGWETAWRPGLGWGWPGAPRLSGNAGAPHFVVTAVPLCMVSEEAVVATTPGPGRPCLLPTPGRVVSALRHPYLRETRIQFTGNKSTEKKKSRIWFCHRELAPHLVGALSCHPSPKTLPPGPSTRTQLLVVTASYSSGRPGTHRTFPGGRLVGVGPAGLGSLSGLVGPHQDGAESSGLCQPPRPPAGWQREAAAGSNGLGWPGREHGGCDREHRGGGAPALAGPPFSGLASPSLTLVGPPGMHALPFLGASIPNNQQYSLGINEGALAFHAGEERHLLQRPKQLPGLPLLGEGAPHGTRDNAGWRKGSANPVKALG</sequence>
<evidence type="ECO:0000256" key="1">
    <source>
        <dbReference type="SAM" id="MobiDB-lite"/>
    </source>
</evidence>
<dbReference type="Proteomes" id="UP000593571">
    <property type="component" value="Unassembled WGS sequence"/>
</dbReference>
<organism evidence="2 3">
    <name type="scientific">Rousettus aegyptiacus</name>
    <name type="common">Egyptian fruit bat</name>
    <name type="synonym">Pteropus aegyptiacus</name>
    <dbReference type="NCBI Taxonomy" id="9407"/>
    <lineage>
        <taxon>Eukaryota</taxon>
        <taxon>Metazoa</taxon>
        <taxon>Chordata</taxon>
        <taxon>Craniata</taxon>
        <taxon>Vertebrata</taxon>
        <taxon>Euteleostomi</taxon>
        <taxon>Mammalia</taxon>
        <taxon>Eutheria</taxon>
        <taxon>Laurasiatheria</taxon>
        <taxon>Chiroptera</taxon>
        <taxon>Yinpterochiroptera</taxon>
        <taxon>Pteropodoidea</taxon>
        <taxon>Pteropodidae</taxon>
        <taxon>Rousettinae</taxon>
        <taxon>Rousettus</taxon>
    </lineage>
</organism>
<evidence type="ECO:0000313" key="2">
    <source>
        <dbReference type="EMBL" id="KAF6466157.1"/>
    </source>
</evidence>
<name>A0A7J8H1T2_ROUAE</name>
<feature type="region of interest" description="Disordered" evidence="1">
    <location>
        <begin position="350"/>
        <end position="382"/>
    </location>
</feature>
<comment type="caution">
    <text evidence="2">The sequence shown here is derived from an EMBL/GenBank/DDBJ whole genome shotgun (WGS) entry which is preliminary data.</text>
</comment>
<gene>
    <name evidence="2" type="ORF">HJG63_011434</name>
</gene>
<feature type="compositionally biased region" description="Basic and acidic residues" evidence="1">
    <location>
        <begin position="269"/>
        <end position="281"/>
    </location>
</feature>
<feature type="region of interest" description="Disordered" evidence="1">
    <location>
        <begin position="235"/>
        <end position="286"/>
    </location>
</feature>
<dbReference type="AlphaFoldDB" id="A0A7J8H1T2"/>
<evidence type="ECO:0000313" key="3">
    <source>
        <dbReference type="Proteomes" id="UP000593571"/>
    </source>
</evidence>
<dbReference type="EMBL" id="JACASE010000005">
    <property type="protein sequence ID" value="KAF6466157.1"/>
    <property type="molecule type" value="Genomic_DNA"/>
</dbReference>
<protein>
    <submittedName>
        <fullName evidence="2">Uncharacterized protein</fullName>
    </submittedName>
</protein>
<keyword evidence="3" id="KW-1185">Reference proteome</keyword>